<evidence type="ECO:0000259" key="1">
    <source>
        <dbReference type="Pfam" id="PF26460"/>
    </source>
</evidence>
<feature type="domain" description="DUF8139" evidence="1">
    <location>
        <begin position="10"/>
        <end position="69"/>
    </location>
</feature>
<gene>
    <name evidence="2" type="ORF">ACFQGH_16160</name>
</gene>
<proteinExistence type="predicted"/>
<protein>
    <recommendedName>
        <fullName evidence="1">DUF8139 domain-containing protein</fullName>
    </recommendedName>
</protein>
<dbReference type="Pfam" id="PF26460">
    <property type="entry name" value="DUF8139"/>
    <property type="match status" value="1"/>
</dbReference>
<dbReference type="InterPro" id="IPR058452">
    <property type="entry name" value="DUF8139"/>
</dbReference>
<keyword evidence="3" id="KW-1185">Reference proteome</keyword>
<reference evidence="2 3" key="1">
    <citation type="journal article" date="2019" name="Int. J. Syst. Evol. Microbiol.">
        <title>The Global Catalogue of Microorganisms (GCM) 10K type strain sequencing project: providing services to taxonomists for standard genome sequencing and annotation.</title>
        <authorList>
            <consortium name="The Broad Institute Genomics Platform"/>
            <consortium name="The Broad Institute Genome Sequencing Center for Infectious Disease"/>
            <person name="Wu L."/>
            <person name="Ma J."/>
        </authorList>
    </citation>
    <scope>NUCLEOTIDE SEQUENCE [LARGE SCALE GENOMIC DNA]</scope>
    <source>
        <strain evidence="2 3">CGMCC 1.3240</strain>
    </source>
</reference>
<comment type="caution">
    <text evidence="2">The sequence shown here is derived from an EMBL/GenBank/DDBJ whole genome shotgun (WGS) entry which is preliminary data.</text>
</comment>
<organism evidence="2 3">
    <name type="scientific">Halalkalicoccus tibetensis</name>
    <dbReference type="NCBI Taxonomy" id="175632"/>
    <lineage>
        <taxon>Archaea</taxon>
        <taxon>Methanobacteriati</taxon>
        <taxon>Methanobacteriota</taxon>
        <taxon>Stenosarchaea group</taxon>
        <taxon>Halobacteria</taxon>
        <taxon>Halobacteriales</taxon>
        <taxon>Halococcaceae</taxon>
        <taxon>Halalkalicoccus</taxon>
    </lineage>
</organism>
<dbReference type="RefSeq" id="WP_340605309.1">
    <property type="nucleotide sequence ID" value="NZ_JBBMXV010000005.1"/>
</dbReference>
<name>A0ABD5V573_9EURY</name>
<dbReference type="Proteomes" id="UP001596312">
    <property type="component" value="Unassembled WGS sequence"/>
</dbReference>
<accession>A0ABD5V573</accession>
<sequence length="134" mass="14980">MEDIPQPAPDPYTPGDEVQIYLDPADPDAHTHSTVCEVVDVLTDDLDIQTDRPTDAYSYMLREFETGGTLPLAFLSRLRARRKHPLDPTANPRRIIQNRVCLVQQSPFLSMLHKVVTRSANLPYSSPSTSSTTS</sequence>
<evidence type="ECO:0000313" key="3">
    <source>
        <dbReference type="Proteomes" id="UP001596312"/>
    </source>
</evidence>
<dbReference type="EMBL" id="JBHSXQ010000005">
    <property type="protein sequence ID" value="MFC6906728.1"/>
    <property type="molecule type" value="Genomic_DNA"/>
</dbReference>
<evidence type="ECO:0000313" key="2">
    <source>
        <dbReference type="EMBL" id="MFC6906728.1"/>
    </source>
</evidence>
<dbReference type="AlphaFoldDB" id="A0ABD5V573"/>